<sequence length="166" mass="18673">MHHDKDCLMLSFRPLLSEDQTALWNWLHVALWDPPPAGLRPRSVLDHPEVSIYAQDWGKPGDVGVVAVLDGVDIGACWMRMLKDQVGLAWVDNQTPQLGISLGAAYQHQGHGGKMMRAALEAARQAGYRQVSLTVHPQNPARQLYARCGFEELEMREGFYLMRARL</sequence>
<keyword evidence="2" id="KW-0012">Acyltransferase</keyword>
<dbReference type="EMBL" id="JABAIM010000001">
    <property type="protein sequence ID" value="NLR74496.1"/>
    <property type="molecule type" value="Genomic_DNA"/>
</dbReference>
<dbReference type="SUPFAM" id="SSF55729">
    <property type="entry name" value="Acyl-CoA N-acyltransferases (Nat)"/>
    <property type="match status" value="1"/>
</dbReference>
<dbReference type="PROSITE" id="PS51186">
    <property type="entry name" value="GNAT"/>
    <property type="match status" value="1"/>
</dbReference>
<dbReference type="Proteomes" id="UP000587991">
    <property type="component" value="Unassembled WGS sequence"/>
</dbReference>
<dbReference type="InterPro" id="IPR000182">
    <property type="entry name" value="GNAT_dom"/>
</dbReference>
<proteinExistence type="predicted"/>
<dbReference type="InterPro" id="IPR050832">
    <property type="entry name" value="Bact_Acetyltransf"/>
</dbReference>
<feature type="domain" description="N-acetyltransferase" evidence="3">
    <location>
        <begin position="10"/>
        <end position="166"/>
    </location>
</feature>
<dbReference type="CDD" id="cd04301">
    <property type="entry name" value="NAT_SF"/>
    <property type="match status" value="1"/>
</dbReference>
<accession>A0A847SAD4</accession>
<keyword evidence="1 4" id="KW-0808">Transferase</keyword>
<evidence type="ECO:0000313" key="5">
    <source>
        <dbReference type="Proteomes" id="UP000587991"/>
    </source>
</evidence>
<dbReference type="GO" id="GO:0016747">
    <property type="term" value="F:acyltransferase activity, transferring groups other than amino-acyl groups"/>
    <property type="evidence" value="ECO:0007669"/>
    <property type="project" value="InterPro"/>
</dbReference>
<evidence type="ECO:0000259" key="3">
    <source>
        <dbReference type="PROSITE" id="PS51186"/>
    </source>
</evidence>
<dbReference type="Gene3D" id="3.40.630.30">
    <property type="match status" value="1"/>
</dbReference>
<gene>
    <name evidence="4" type="ORF">HF682_04930</name>
</gene>
<dbReference type="InterPro" id="IPR016181">
    <property type="entry name" value="Acyl_CoA_acyltransferase"/>
</dbReference>
<evidence type="ECO:0000313" key="4">
    <source>
        <dbReference type="EMBL" id="NLR74496.1"/>
    </source>
</evidence>
<reference evidence="4 5" key="1">
    <citation type="submission" date="2020-04" db="EMBL/GenBank/DDBJ databases">
        <title>Draft genome of Leeia sp. IMCC25680.</title>
        <authorList>
            <person name="Song J."/>
            <person name="Cho J.-C."/>
        </authorList>
    </citation>
    <scope>NUCLEOTIDE SEQUENCE [LARGE SCALE GENOMIC DNA]</scope>
    <source>
        <strain evidence="4 5">IMCC25680</strain>
    </source>
</reference>
<dbReference type="PANTHER" id="PTHR43877:SF1">
    <property type="entry name" value="ACETYLTRANSFERASE"/>
    <property type="match status" value="1"/>
</dbReference>
<dbReference type="PANTHER" id="PTHR43877">
    <property type="entry name" value="AMINOALKYLPHOSPHONATE N-ACETYLTRANSFERASE-RELATED-RELATED"/>
    <property type="match status" value="1"/>
</dbReference>
<evidence type="ECO:0000256" key="1">
    <source>
        <dbReference type="ARBA" id="ARBA00022679"/>
    </source>
</evidence>
<comment type="caution">
    <text evidence="4">The sequence shown here is derived from an EMBL/GenBank/DDBJ whole genome shotgun (WGS) entry which is preliminary data.</text>
</comment>
<name>A0A847SAD4_9NEIS</name>
<dbReference type="AlphaFoldDB" id="A0A847SAD4"/>
<keyword evidence="5" id="KW-1185">Reference proteome</keyword>
<evidence type="ECO:0000256" key="2">
    <source>
        <dbReference type="ARBA" id="ARBA00023315"/>
    </source>
</evidence>
<organism evidence="4 5">
    <name type="scientific">Leeia aquatica</name>
    <dbReference type="NCBI Taxonomy" id="2725557"/>
    <lineage>
        <taxon>Bacteria</taxon>
        <taxon>Pseudomonadati</taxon>
        <taxon>Pseudomonadota</taxon>
        <taxon>Betaproteobacteria</taxon>
        <taxon>Neisseriales</taxon>
        <taxon>Leeiaceae</taxon>
        <taxon>Leeia</taxon>
    </lineage>
</organism>
<dbReference type="Pfam" id="PF00583">
    <property type="entry name" value="Acetyltransf_1"/>
    <property type="match status" value="1"/>
</dbReference>
<protein>
    <submittedName>
        <fullName evidence="4">GNAT family N-acetyltransferase</fullName>
    </submittedName>
</protein>